<evidence type="ECO:0008006" key="8">
    <source>
        <dbReference type="Google" id="ProtNLM"/>
    </source>
</evidence>
<dbReference type="EMBL" id="PYSW02000031">
    <property type="protein sequence ID" value="KAG2378788.1"/>
    <property type="molecule type" value="Genomic_DNA"/>
</dbReference>
<dbReference type="Gene3D" id="3.40.50.1100">
    <property type="match status" value="2"/>
</dbReference>
<dbReference type="SUPFAM" id="SSF53686">
    <property type="entry name" value="Tryptophan synthase beta subunit-like PLP-dependent enzymes"/>
    <property type="match status" value="1"/>
</dbReference>
<evidence type="ECO:0000256" key="1">
    <source>
        <dbReference type="ARBA" id="ARBA00001933"/>
    </source>
</evidence>
<comment type="caution">
    <text evidence="6">The sequence shown here is derived from an EMBL/GenBank/DDBJ whole genome shotgun (WGS) entry which is preliminary data.</text>
</comment>
<keyword evidence="7" id="KW-1185">Reference proteome</keyword>
<proteinExistence type="inferred from homology"/>
<dbReference type="GeneID" id="68100390"/>
<reference evidence="6 7" key="1">
    <citation type="journal article" date="2018" name="BMC Genomics">
        <title>The genome of Naegleria lovaniensis, the basis for a comparative approach to unravel pathogenicity factors of the human pathogenic amoeba N. fowleri.</title>
        <authorList>
            <person name="Liechti N."/>
            <person name="Schurch N."/>
            <person name="Bruggmann R."/>
            <person name="Wittwer M."/>
        </authorList>
    </citation>
    <scope>NUCLEOTIDE SEQUENCE [LARGE SCALE GENOMIC DNA]</scope>
    <source>
        <strain evidence="6 7">ATCC 30569</strain>
    </source>
</reference>
<dbReference type="RefSeq" id="XP_044546050.1">
    <property type="nucleotide sequence ID" value="XM_044697956.1"/>
</dbReference>
<protein>
    <recommendedName>
        <fullName evidence="8">1-aminocyclopropane-1-carboxylate deaminase</fullName>
    </recommendedName>
</protein>
<feature type="active site" description="Nucleophile" evidence="4">
    <location>
        <position position="97"/>
    </location>
</feature>
<dbReference type="AlphaFoldDB" id="A0AA88GM71"/>
<comment type="similarity">
    <text evidence="2">Belongs to the ACC deaminase/D-cysteine desulfhydrase family.</text>
</comment>
<dbReference type="Proteomes" id="UP000816034">
    <property type="component" value="Unassembled WGS sequence"/>
</dbReference>
<dbReference type="PIRSF" id="PIRSF006278">
    <property type="entry name" value="ACCD_DCysDesulf"/>
    <property type="match status" value="1"/>
</dbReference>
<accession>A0AA88GM71</accession>
<keyword evidence="3 5" id="KW-0663">Pyridoxal phosphate</keyword>
<evidence type="ECO:0000256" key="3">
    <source>
        <dbReference type="ARBA" id="ARBA00022898"/>
    </source>
</evidence>
<sequence length="383" mass="45335">MQQTPFKKLQSFPWPKCLSKSSKLKFHVFRDDVQMNHHHGSDIQLQDLNTFMSGNKFRKLQFLLSDHNNQAESLKYENVFKNYQNLKEIHSYGSIQSNAMLSIAYLCFRLGISFKYFIERDLKYIESNSQFGNLFQVMNLKSQGLQMEFVPLTERQEYENLKQEFFSRTIVQRKSFNETNGILYIREGVSQYEAQIGYSQMALELNEMIQKELLLKEDMSERFSSQHYRFNVFLPSGTGTSALFLSKFLNQLNKSCNHYHFRVFTTNCVGSDQYLRQQFYELEPFDSSIHPTILETTKYFRYGQLYKEMYAMIQNLKHEIGIQFEYLYDAKGFLALQEQYEKLLQSQATNISIDDHLIYIHSGGLIGNASMEDRYKRFLTEKV</sequence>
<dbReference type="PANTHER" id="PTHR43780">
    <property type="entry name" value="1-AMINOCYCLOPROPANE-1-CARBOXYLATE DEAMINASE-RELATED"/>
    <property type="match status" value="1"/>
</dbReference>
<gene>
    <name evidence="6" type="ORF">C9374_007936</name>
</gene>
<feature type="modified residue" description="N6-(pyridoxal phosphate)lysine" evidence="5">
    <location>
        <position position="56"/>
    </location>
</feature>
<dbReference type="InterPro" id="IPR027278">
    <property type="entry name" value="ACCD_DCysDesulf"/>
</dbReference>
<dbReference type="PANTHER" id="PTHR43780:SF2">
    <property type="entry name" value="1-AMINOCYCLOPROPANE-1-CARBOXYLATE DEAMINASE-RELATED"/>
    <property type="match status" value="1"/>
</dbReference>
<dbReference type="GO" id="GO:0019148">
    <property type="term" value="F:D-cysteine desulfhydrase activity"/>
    <property type="evidence" value="ECO:0007669"/>
    <property type="project" value="TreeGrafter"/>
</dbReference>
<organism evidence="6 7">
    <name type="scientific">Naegleria lovaniensis</name>
    <name type="common">Amoeba</name>
    <dbReference type="NCBI Taxonomy" id="51637"/>
    <lineage>
        <taxon>Eukaryota</taxon>
        <taxon>Discoba</taxon>
        <taxon>Heterolobosea</taxon>
        <taxon>Tetramitia</taxon>
        <taxon>Eutetramitia</taxon>
        <taxon>Vahlkampfiidae</taxon>
        <taxon>Naegleria</taxon>
    </lineage>
</organism>
<comment type="cofactor">
    <cofactor evidence="1">
        <name>pyridoxal 5'-phosphate</name>
        <dbReference type="ChEBI" id="CHEBI:597326"/>
    </cofactor>
</comment>
<evidence type="ECO:0000256" key="4">
    <source>
        <dbReference type="PIRSR" id="PIRSR006278-1"/>
    </source>
</evidence>
<dbReference type="InterPro" id="IPR036052">
    <property type="entry name" value="TrpB-like_PALP_sf"/>
</dbReference>
<name>A0AA88GM71_NAELO</name>
<evidence type="ECO:0000313" key="7">
    <source>
        <dbReference type="Proteomes" id="UP000816034"/>
    </source>
</evidence>
<evidence type="ECO:0000313" key="6">
    <source>
        <dbReference type="EMBL" id="KAG2378788.1"/>
    </source>
</evidence>
<evidence type="ECO:0000256" key="5">
    <source>
        <dbReference type="PIRSR" id="PIRSR006278-2"/>
    </source>
</evidence>
<evidence type="ECO:0000256" key="2">
    <source>
        <dbReference type="ARBA" id="ARBA00008639"/>
    </source>
</evidence>